<dbReference type="HOGENOM" id="CLU_000288_59_8_1"/>
<keyword evidence="4" id="KW-0418">Kinase</keyword>
<accession>A0A0C3RXZ0</accession>
<dbReference type="PROSITE" id="PS50011">
    <property type="entry name" value="PROTEIN_KINASE_DOM"/>
    <property type="match status" value="1"/>
</dbReference>
<dbReference type="EMBL" id="KN840509">
    <property type="protein sequence ID" value="KIP06851.1"/>
    <property type="molecule type" value="Genomic_DNA"/>
</dbReference>
<evidence type="ECO:0000256" key="3">
    <source>
        <dbReference type="ARBA" id="ARBA00022741"/>
    </source>
</evidence>
<evidence type="ECO:0000259" key="8">
    <source>
        <dbReference type="PROSITE" id="PS50011"/>
    </source>
</evidence>
<keyword evidence="5 6" id="KW-0067">ATP-binding</keyword>
<dbReference type="PROSITE" id="PS00107">
    <property type="entry name" value="PROTEIN_KINASE_ATP"/>
    <property type="match status" value="1"/>
</dbReference>
<sequence length="479" mass="53370">MGKENFPVVHGFRLMNEIGGGGFSVVYRAVNFEEKITAACKVVSLTRETTPGERESLEKEIKVQSGLKHPNVLEFMHGLIVSADDDNKEEGFYPAVYMVLELAGGGDLFDKIEPEKGVETDVAHHYFRQLALGLEYLHQNGVCHRDLKPENILLSSAGVLKISDFGLCGVFALVGPNGKRRTRLLSERCGSYPYMAPELIGTEPYEAEPIDIWGIGVILYALLSGNTPWEKADRTSSEYTRYLAGEIFNLEPWCHFERDALGLITGMLTPDPAERMTMQDIFHHPWILRENELTQRGAVCVAEALTQNLRSTGALDIATPPSLAPLARTDRDGDQIMLTAMAYSQFTQTLMLFSQTAAGQRYTPGWTRFYANVPPSELQDLVLTALKARGVKHKILAESGTGSAVRQRIRIGGYDTRRLMYRGLIEFEAFDAPSVGVRGGTFCVMTREKGNPISWRQIWKNLIISPSVEPVVLRKPERA</sequence>
<dbReference type="PROSITE" id="PS00108">
    <property type="entry name" value="PROTEIN_KINASE_ST"/>
    <property type="match status" value="1"/>
</dbReference>
<dbReference type="GO" id="GO:0004674">
    <property type="term" value="F:protein serine/threonine kinase activity"/>
    <property type="evidence" value="ECO:0007669"/>
    <property type="project" value="UniProtKB-KW"/>
</dbReference>
<evidence type="ECO:0000256" key="1">
    <source>
        <dbReference type="ARBA" id="ARBA00022527"/>
    </source>
</evidence>
<dbReference type="AlphaFoldDB" id="A0A0C3RXZ0"/>
<dbReference type="Pfam" id="PF00069">
    <property type="entry name" value="Pkinase"/>
    <property type="match status" value="1"/>
</dbReference>
<dbReference type="OrthoDB" id="539158at2759"/>
<keyword evidence="10" id="KW-1185">Reference proteome</keyword>
<gene>
    <name evidence="9" type="ORF">PHLGIDRAFT_106495</name>
</gene>
<dbReference type="Proteomes" id="UP000053257">
    <property type="component" value="Unassembled WGS sequence"/>
</dbReference>
<dbReference type="GO" id="GO:0005634">
    <property type="term" value="C:nucleus"/>
    <property type="evidence" value="ECO:0007669"/>
    <property type="project" value="TreeGrafter"/>
</dbReference>
<dbReference type="PANTHER" id="PTHR24345">
    <property type="entry name" value="SERINE/THREONINE-PROTEIN KINASE PLK"/>
    <property type="match status" value="1"/>
</dbReference>
<dbReference type="InterPro" id="IPR017441">
    <property type="entry name" value="Protein_kinase_ATP_BS"/>
</dbReference>
<evidence type="ECO:0000313" key="10">
    <source>
        <dbReference type="Proteomes" id="UP000053257"/>
    </source>
</evidence>
<dbReference type="FunFam" id="1.10.510.10:FF:000571">
    <property type="entry name" value="Maternal embryonic leucine zipper kinase"/>
    <property type="match status" value="1"/>
</dbReference>
<evidence type="ECO:0000256" key="4">
    <source>
        <dbReference type="ARBA" id="ARBA00022777"/>
    </source>
</evidence>
<dbReference type="GO" id="GO:0005524">
    <property type="term" value="F:ATP binding"/>
    <property type="evidence" value="ECO:0007669"/>
    <property type="project" value="UniProtKB-UniRule"/>
</dbReference>
<feature type="domain" description="Protein kinase" evidence="8">
    <location>
        <begin position="12"/>
        <end position="287"/>
    </location>
</feature>
<organism evidence="9 10">
    <name type="scientific">Phlebiopsis gigantea (strain 11061_1 CR5-6)</name>
    <name type="common">White-rot fungus</name>
    <name type="synonym">Peniophora gigantea</name>
    <dbReference type="NCBI Taxonomy" id="745531"/>
    <lineage>
        <taxon>Eukaryota</taxon>
        <taxon>Fungi</taxon>
        <taxon>Dikarya</taxon>
        <taxon>Basidiomycota</taxon>
        <taxon>Agaricomycotina</taxon>
        <taxon>Agaricomycetes</taxon>
        <taxon>Polyporales</taxon>
        <taxon>Phanerochaetaceae</taxon>
        <taxon>Phlebiopsis</taxon>
    </lineage>
</organism>
<dbReference type="InterPro" id="IPR008271">
    <property type="entry name" value="Ser/Thr_kinase_AS"/>
</dbReference>
<dbReference type="SMART" id="SM00220">
    <property type="entry name" value="S_TKc"/>
    <property type="match status" value="1"/>
</dbReference>
<evidence type="ECO:0000256" key="2">
    <source>
        <dbReference type="ARBA" id="ARBA00022679"/>
    </source>
</evidence>
<dbReference type="SUPFAM" id="SSF56112">
    <property type="entry name" value="Protein kinase-like (PK-like)"/>
    <property type="match status" value="1"/>
</dbReference>
<reference evidence="9 10" key="1">
    <citation type="journal article" date="2014" name="PLoS Genet.">
        <title>Analysis of the Phlebiopsis gigantea genome, transcriptome and secretome provides insight into its pioneer colonization strategies of wood.</title>
        <authorList>
            <person name="Hori C."/>
            <person name="Ishida T."/>
            <person name="Igarashi K."/>
            <person name="Samejima M."/>
            <person name="Suzuki H."/>
            <person name="Master E."/>
            <person name="Ferreira P."/>
            <person name="Ruiz-Duenas F.J."/>
            <person name="Held B."/>
            <person name="Canessa P."/>
            <person name="Larrondo L.F."/>
            <person name="Schmoll M."/>
            <person name="Druzhinina I.S."/>
            <person name="Kubicek C.P."/>
            <person name="Gaskell J.A."/>
            <person name="Kersten P."/>
            <person name="St John F."/>
            <person name="Glasner J."/>
            <person name="Sabat G."/>
            <person name="Splinter BonDurant S."/>
            <person name="Syed K."/>
            <person name="Yadav J."/>
            <person name="Mgbeahuruike A.C."/>
            <person name="Kovalchuk A."/>
            <person name="Asiegbu F.O."/>
            <person name="Lackner G."/>
            <person name="Hoffmeister D."/>
            <person name="Rencoret J."/>
            <person name="Gutierrez A."/>
            <person name="Sun H."/>
            <person name="Lindquist E."/>
            <person name="Barry K."/>
            <person name="Riley R."/>
            <person name="Grigoriev I.V."/>
            <person name="Henrissat B."/>
            <person name="Kues U."/>
            <person name="Berka R.M."/>
            <person name="Martinez A.T."/>
            <person name="Covert S.F."/>
            <person name="Blanchette R.A."/>
            <person name="Cullen D."/>
        </authorList>
    </citation>
    <scope>NUCLEOTIDE SEQUENCE [LARGE SCALE GENOMIC DNA]</scope>
    <source>
        <strain evidence="9 10">11061_1 CR5-6</strain>
    </source>
</reference>
<keyword evidence="1 7" id="KW-0723">Serine/threonine-protein kinase</keyword>
<comment type="similarity">
    <text evidence="7">Belongs to the protein kinase superfamily.</text>
</comment>
<evidence type="ECO:0000256" key="5">
    <source>
        <dbReference type="ARBA" id="ARBA00022840"/>
    </source>
</evidence>
<keyword evidence="3 6" id="KW-0547">Nucleotide-binding</keyword>
<evidence type="ECO:0000256" key="7">
    <source>
        <dbReference type="RuleBase" id="RU000304"/>
    </source>
</evidence>
<dbReference type="InterPro" id="IPR000719">
    <property type="entry name" value="Prot_kinase_dom"/>
</dbReference>
<dbReference type="PANTHER" id="PTHR24345:SF91">
    <property type="entry name" value="SERINE_THREONINE-PROTEIN KINASE PLK4"/>
    <property type="match status" value="1"/>
</dbReference>
<dbReference type="STRING" id="745531.A0A0C3RXZ0"/>
<feature type="binding site" evidence="6">
    <location>
        <position position="41"/>
    </location>
    <ligand>
        <name>ATP</name>
        <dbReference type="ChEBI" id="CHEBI:30616"/>
    </ligand>
</feature>
<keyword evidence="2" id="KW-0808">Transferase</keyword>
<dbReference type="Gene3D" id="1.10.510.10">
    <property type="entry name" value="Transferase(Phosphotransferase) domain 1"/>
    <property type="match status" value="1"/>
</dbReference>
<dbReference type="InterPro" id="IPR011009">
    <property type="entry name" value="Kinase-like_dom_sf"/>
</dbReference>
<evidence type="ECO:0000313" key="9">
    <source>
        <dbReference type="EMBL" id="KIP06851.1"/>
    </source>
</evidence>
<protein>
    <recommendedName>
        <fullName evidence="8">Protein kinase domain-containing protein</fullName>
    </recommendedName>
</protein>
<name>A0A0C3RXZ0_PHLG1</name>
<proteinExistence type="inferred from homology"/>
<evidence type="ECO:0000256" key="6">
    <source>
        <dbReference type="PROSITE-ProRule" id="PRU10141"/>
    </source>
</evidence>